<evidence type="ECO:0000313" key="4">
    <source>
        <dbReference type="Proteomes" id="UP000001058"/>
    </source>
</evidence>
<feature type="region of interest" description="Disordered" evidence="1">
    <location>
        <begin position="598"/>
        <end position="623"/>
    </location>
</feature>
<evidence type="ECO:0000313" key="3">
    <source>
        <dbReference type="EMBL" id="EFJ50636.1"/>
    </source>
</evidence>
<dbReference type="GeneID" id="9624375"/>
<reference evidence="3 4" key="1">
    <citation type="journal article" date="2010" name="Science">
        <title>Genomic analysis of organismal complexity in the multicellular green alga Volvox carteri.</title>
        <authorList>
            <person name="Prochnik S.E."/>
            <person name="Umen J."/>
            <person name="Nedelcu A.M."/>
            <person name="Hallmann A."/>
            <person name="Miller S.M."/>
            <person name="Nishii I."/>
            <person name="Ferris P."/>
            <person name="Kuo A."/>
            <person name="Mitros T."/>
            <person name="Fritz-Laylin L.K."/>
            <person name="Hellsten U."/>
            <person name="Chapman J."/>
            <person name="Simakov O."/>
            <person name="Rensing S.A."/>
            <person name="Terry A."/>
            <person name="Pangilinan J."/>
            <person name="Kapitonov V."/>
            <person name="Jurka J."/>
            <person name="Salamov A."/>
            <person name="Shapiro H."/>
            <person name="Schmutz J."/>
            <person name="Grimwood J."/>
            <person name="Lindquist E."/>
            <person name="Lucas S."/>
            <person name="Grigoriev I.V."/>
            <person name="Schmitt R."/>
            <person name="Kirk D."/>
            <person name="Rokhsar D.S."/>
        </authorList>
    </citation>
    <scope>NUCLEOTIDE SEQUENCE [LARGE SCALE GENOMIC DNA]</scope>
    <source>
        <strain evidence="4">f. Nagariensis / Eve</strain>
    </source>
</reference>
<dbReference type="InParanoid" id="D8TPL2"/>
<feature type="region of interest" description="Disordered" evidence="1">
    <location>
        <begin position="748"/>
        <end position="779"/>
    </location>
</feature>
<feature type="domain" description="F-box" evidence="2">
    <location>
        <begin position="161"/>
        <end position="194"/>
    </location>
</feature>
<feature type="compositionally biased region" description="Pro residues" evidence="1">
    <location>
        <begin position="285"/>
        <end position="296"/>
    </location>
</feature>
<feature type="compositionally biased region" description="Basic residues" evidence="1">
    <location>
        <begin position="270"/>
        <end position="282"/>
    </location>
</feature>
<feature type="compositionally biased region" description="Gly residues" evidence="1">
    <location>
        <begin position="756"/>
        <end position="776"/>
    </location>
</feature>
<feature type="region of interest" description="Disordered" evidence="1">
    <location>
        <begin position="384"/>
        <end position="415"/>
    </location>
</feature>
<feature type="region of interest" description="Disordered" evidence="1">
    <location>
        <begin position="527"/>
        <end position="561"/>
    </location>
</feature>
<dbReference type="Pfam" id="PF12937">
    <property type="entry name" value="F-box-like"/>
    <property type="match status" value="1"/>
</dbReference>
<feature type="compositionally biased region" description="Gly residues" evidence="1">
    <location>
        <begin position="601"/>
        <end position="623"/>
    </location>
</feature>
<proteinExistence type="predicted"/>
<feature type="region of interest" description="Disordered" evidence="1">
    <location>
        <begin position="265"/>
        <end position="315"/>
    </location>
</feature>
<dbReference type="Proteomes" id="UP000001058">
    <property type="component" value="Unassembled WGS sequence"/>
</dbReference>
<dbReference type="STRING" id="3068.D8TPL2"/>
<dbReference type="InterPro" id="IPR036047">
    <property type="entry name" value="F-box-like_dom_sf"/>
</dbReference>
<dbReference type="OrthoDB" id="549923at2759"/>
<accession>D8TPL2</accession>
<evidence type="ECO:0000259" key="2">
    <source>
        <dbReference type="Pfam" id="PF12937"/>
    </source>
</evidence>
<gene>
    <name evidence="3" type="ORF">VOLCADRAFT_120609</name>
</gene>
<sequence>MTLNIASIQIENAGLPDEHRRPPRCWEGEESEDFTLPQPLHMFQASVELDGGDETCHAKVKPAVTEDTDHVDQRVSDGLARRHDTAPAMNSFASARKHVTISSSSCNQALSCTHVGGSGNRGVTPFSPEPAELAAANTPAATGSQAAVDNSTSPVTTRGDSIPAEVLLLVLSGLRDVGDCVRAALVCRHWLSVVTLSRAPHAGSPVLRPPPGCDHPHSKMLSYKTTCALTQVAVRFMVLRKGFEYVVEAAASLWLAACRAAVDSGGRQGQQHHHNTNHKHHQQGPMPPPPPPPPPQQQQLQLPKHQAPGLHQGPSLQAAPLSQAVVGSRSSHVTCSAGAATLHTPAELSSVVLDIAAGSAGAVGWQQPEQEQRQDEGCTGCGVGRGSDSRMGEKLQQGKGSRVTEEVGISSSPSGACEVASSGSGSVAASPPAVLGDGWRGGRGRITHVDQLWETCGRNRSALQVDERFNAVRVQQMVGKLCCSGGALWLSLYEGVAAVMASRCDQIRDHLTTEAAAATCSSTSADLAKGQGAKRRRGLSLRDPSSSSSSGDGGGGGGQPVLRGDMVYGGSSYADRFAELLRRGDTRGALALGASHRAAGGSSGLERGGGDGGGTGGEGGGGGVVQWELDEPEMREVVLMVEAVSEPPAIVAEGLLLWRRLLSSWPVYRRWLEVWVVWCGPLGARVEAERQLAGAAEVQREAPLAPPHLTNKGLLLFRSQVLLAYPLRRPLQAAALWLSARADQGEEEGSVRAAGGSSGRLGGSGFTGSRGGGSGGASAVCGSHGADGPGLSEEHGQLLTAIRKPPQLHTRQKLQRCFGSLLLRPVSGVTRALQLAQRLQGLREAAAAGGGGSGAGGGSW</sequence>
<name>D8TPL2_VOLCA</name>
<organism evidence="4">
    <name type="scientific">Volvox carteri f. nagariensis</name>
    <dbReference type="NCBI Taxonomy" id="3068"/>
    <lineage>
        <taxon>Eukaryota</taxon>
        <taxon>Viridiplantae</taxon>
        <taxon>Chlorophyta</taxon>
        <taxon>core chlorophytes</taxon>
        <taxon>Chlorophyceae</taxon>
        <taxon>CS clade</taxon>
        <taxon>Chlamydomonadales</taxon>
        <taxon>Volvocaceae</taxon>
        <taxon>Volvox</taxon>
    </lineage>
</organism>
<dbReference type="SUPFAM" id="SSF81383">
    <property type="entry name" value="F-box domain"/>
    <property type="match status" value="1"/>
</dbReference>
<dbReference type="KEGG" id="vcn:VOLCADRAFT_120609"/>
<evidence type="ECO:0000256" key="1">
    <source>
        <dbReference type="SAM" id="MobiDB-lite"/>
    </source>
</evidence>
<keyword evidence="4" id="KW-1185">Reference proteome</keyword>
<protein>
    <recommendedName>
        <fullName evidence="2">F-box domain-containing protein</fullName>
    </recommendedName>
</protein>
<dbReference type="InterPro" id="IPR001810">
    <property type="entry name" value="F-box_dom"/>
</dbReference>
<dbReference type="EMBL" id="GL378330">
    <property type="protein sequence ID" value="EFJ50636.1"/>
    <property type="molecule type" value="Genomic_DNA"/>
</dbReference>
<feature type="compositionally biased region" description="Low complexity" evidence="1">
    <location>
        <begin position="541"/>
        <end position="550"/>
    </location>
</feature>
<dbReference type="AlphaFoldDB" id="D8TPL2"/>
<dbReference type="RefSeq" id="XP_002948229.1">
    <property type="nucleotide sequence ID" value="XM_002948183.1"/>
</dbReference>